<dbReference type="PROSITE" id="PS50005">
    <property type="entry name" value="TPR"/>
    <property type="match status" value="2"/>
</dbReference>
<dbReference type="OrthoDB" id="9814042at2"/>
<evidence type="ECO:0000256" key="2">
    <source>
        <dbReference type="ARBA" id="ARBA00022803"/>
    </source>
</evidence>
<dbReference type="PANTHER" id="PTHR44858:SF1">
    <property type="entry name" value="UDP-N-ACETYLGLUCOSAMINE--PEPTIDE N-ACETYLGLUCOSAMINYLTRANSFERASE SPINDLY-RELATED"/>
    <property type="match status" value="1"/>
</dbReference>
<name>A0A0S4M8N8_9BURK</name>
<feature type="repeat" description="TPR" evidence="3">
    <location>
        <begin position="48"/>
        <end position="81"/>
    </location>
</feature>
<evidence type="ECO:0000256" key="4">
    <source>
        <dbReference type="SAM" id="SignalP"/>
    </source>
</evidence>
<dbReference type="InterPro" id="IPR019734">
    <property type="entry name" value="TPR_rpt"/>
</dbReference>
<gene>
    <name evidence="5" type="ORF">Ark11_0944</name>
</gene>
<feature type="chain" id="PRO_5006624354" evidence="4">
    <location>
        <begin position="20"/>
        <end position="264"/>
    </location>
</feature>
<protein>
    <submittedName>
        <fullName evidence="5">Putative type IV pilus assembly protein PilF</fullName>
    </submittedName>
</protein>
<dbReference type="SUPFAM" id="SSF48452">
    <property type="entry name" value="TPR-like"/>
    <property type="match status" value="1"/>
</dbReference>
<dbReference type="Gene3D" id="1.25.40.10">
    <property type="entry name" value="Tetratricopeptide repeat domain"/>
    <property type="match status" value="1"/>
</dbReference>
<reference evidence="6" key="1">
    <citation type="submission" date="2015-11" db="EMBL/GenBank/DDBJ databases">
        <authorList>
            <person name="Seth-Smith H.M.B."/>
        </authorList>
    </citation>
    <scope>NUCLEOTIDE SEQUENCE [LARGE SCALE GENOMIC DNA]</scope>
    <source>
        <strain evidence="6">2013Ark11</strain>
    </source>
</reference>
<dbReference type="InterPro" id="IPR011990">
    <property type="entry name" value="TPR-like_helical_dom_sf"/>
</dbReference>
<dbReference type="RefSeq" id="WP_092343049.1">
    <property type="nucleotide sequence ID" value="NZ_FLSL01000105.1"/>
</dbReference>
<organism evidence="5 6">
    <name type="scientific">Candidatus Ichthyocystis hellenicum</name>
    <dbReference type="NCBI Taxonomy" id="1561003"/>
    <lineage>
        <taxon>Bacteria</taxon>
        <taxon>Pseudomonadati</taxon>
        <taxon>Pseudomonadota</taxon>
        <taxon>Betaproteobacteria</taxon>
        <taxon>Burkholderiales</taxon>
        <taxon>Candidatus Ichthyocystis</taxon>
    </lineage>
</organism>
<feature type="signal peptide" evidence="4">
    <location>
        <begin position="1"/>
        <end position="19"/>
    </location>
</feature>
<dbReference type="PANTHER" id="PTHR44858">
    <property type="entry name" value="TETRATRICOPEPTIDE REPEAT PROTEIN 6"/>
    <property type="match status" value="1"/>
</dbReference>
<dbReference type="Pfam" id="PF13432">
    <property type="entry name" value="TPR_16"/>
    <property type="match status" value="1"/>
</dbReference>
<dbReference type="SMART" id="SM00028">
    <property type="entry name" value="TPR"/>
    <property type="match status" value="3"/>
</dbReference>
<dbReference type="EMBL" id="LN906597">
    <property type="protein sequence ID" value="CUT17764.1"/>
    <property type="molecule type" value="Genomic_DNA"/>
</dbReference>
<evidence type="ECO:0000256" key="3">
    <source>
        <dbReference type="PROSITE-ProRule" id="PRU00339"/>
    </source>
</evidence>
<sequence>MYRWCVLLTPFLLSACLMNLNGGGKITPSSNNGYLPGVEPVNGPVYRAKIHVDLASAYYSRGKYGIALEEIDRALTTRPNYAPAYSLQGVVYAQLGEWTKARKSFVIAFKNDPNNPDIQNNYGWFLCQTEHSQDGIRFIKLALQNPLYETPDKAYSNMSYCYLGLHEYSSSLKAASRAILLNRNSVESYFYRSRAEWYLADYASAQADINRVIHHYHLITPKTLQLAIDIQKKLGFEGNSEVYINELISRFPDSAEAKSYVHRS</sequence>
<keyword evidence="6" id="KW-1185">Reference proteome</keyword>
<accession>A0A0S4M8N8</accession>
<keyword evidence="1" id="KW-0677">Repeat</keyword>
<evidence type="ECO:0000313" key="6">
    <source>
        <dbReference type="Proteomes" id="UP000198651"/>
    </source>
</evidence>
<keyword evidence="4" id="KW-0732">Signal</keyword>
<dbReference type="PROSITE" id="PS51257">
    <property type="entry name" value="PROKAR_LIPOPROTEIN"/>
    <property type="match status" value="1"/>
</dbReference>
<evidence type="ECO:0000256" key="1">
    <source>
        <dbReference type="ARBA" id="ARBA00022737"/>
    </source>
</evidence>
<dbReference type="Proteomes" id="UP000198651">
    <property type="component" value="Chromosome I"/>
</dbReference>
<proteinExistence type="predicted"/>
<dbReference type="AlphaFoldDB" id="A0A0S4M8N8"/>
<dbReference type="InterPro" id="IPR050498">
    <property type="entry name" value="Ycf3"/>
</dbReference>
<dbReference type="STRING" id="1561003.Ark11_0944"/>
<feature type="repeat" description="TPR" evidence="3">
    <location>
        <begin position="82"/>
        <end position="115"/>
    </location>
</feature>
<keyword evidence="2 3" id="KW-0802">TPR repeat</keyword>
<evidence type="ECO:0000313" key="5">
    <source>
        <dbReference type="EMBL" id="CUT17764.1"/>
    </source>
</evidence>